<evidence type="ECO:0000313" key="2">
    <source>
        <dbReference type="EMBL" id="MPM33686.1"/>
    </source>
</evidence>
<gene>
    <name evidence="2" type="ORF">SDC9_80264</name>
</gene>
<reference evidence="2" key="1">
    <citation type="submission" date="2019-08" db="EMBL/GenBank/DDBJ databases">
        <authorList>
            <person name="Kucharzyk K."/>
            <person name="Murdoch R.W."/>
            <person name="Higgins S."/>
            <person name="Loffler F."/>
        </authorList>
    </citation>
    <scope>NUCLEOTIDE SEQUENCE</scope>
</reference>
<dbReference type="Gene3D" id="1.10.246.80">
    <property type="match status" value="1"/>
</dbReference>
<organism evidence="2">
    <name type="scientific">bioreactor metagenome</name>
    <dbReference type="NCBI Taxonomy" id="1076179"/>
    <lineage>
        <taxon>unclassified sequences</taxon>
        <taxon>metagenomes</taxon>
        <taxon>ecological metagenomes</taxon>
    </lineage>
</organism>
<evidence type="ECO:0000256" key="1">
    <source>
        <dbReference type="SAM" id="MobiDB-lite"/>
    </source>
</evidence>
<feature type="compositionally biased region" description="Basic residues" evidence="1">
    <location>
        <begin position="88"/>
        <end position="97"/>
    </location>
</feature>
<protein>
    <submittedName>
        <fullName evidence="2">Uncharacterized protein</fullName>
    </submittedName>
</protein>
<dbReference type="AlphaFoldDB" id="A0A644YYR4"/>
<accession>A0A644YYR4</accession>
<dbReference type="SUPFAM" id="SSF81891">
    <property type="entry name" value="Poly A polymerase C-terminal region-like"/>
    <property type="match status" value="1"/>
</dbReference>
<sequence>MNQILLREADVRGCGFDTSYVAVRWRALFKQMLLDGTPFSERELKITGEELKKITGLAEGRELGELKRALYQHCVKHPQDNNPSRLKTLAKKRTSSF</sequence>
<proteinExistence type="predicted"/>
<dbReference type="EMBL" id="VSSQ01006730">
    <property type="protein sequence ID" value="MPM33686.1"/>
    <property type="molecule type" value="Genomic_DNA"/>
</dbReference>
<feature type="region of interest" description="Disordered" evidence="1">
    <location>
        <begin position="77"/>
        <end position="97"/>
    </location>
</feature>
<comment type="caution">
    <text evidence="2">The sequence shown here is derived from an EMBL/GenBank/DDBJ whole genome shotgun (WGS) entry which is preliminary data.</text>
</comment>
<name>A0A644YYR4_9ZZZZ</name>